<dbReference type="EMBL" id="JANAVB010029820">
    <property type="protein sequence ID" value="KAJ6813995.1"/>
    <property type="molecule type" value="Genomic_DNA"/>
</dbReference>
<proteinExistence type="predicted"/>
<comment type="caution">
    <text evidence="2">The sequence shown here is derived from an EMBL/GenBank/DDBJ whole genome shotgun (WGS) entry which is preliminary data.</text>
</comment>
<evidence type="ECO:0000313" key="2">
    <source>
        <dbReference type="EMBL" id="KAJ6813995.1"/>
    </source>
</evidence>
<dbReference type="AlphaFoldDB" id="A0AAX6FDI0"/>
<organism evidence="2 3">
    <name type="scientific">Iris pallida</name>
    <name type="common">Sweet iris</name>
    <dbReference type="NCBI Taxonomy" id="29817"/>
    <lineage>
        <taxon>Eukaryota</taxon>
        <taxon>Viridiplantae</taxon>
        <taxon>Streptophyta</taxon>
        <taxon>Embryophyta</taxon>
        <taxon>Tracheophyta</taxon>
        <taxon>Spermatophyta</taxon>
        <taxon>Magnoliopsida</taxon>
        <taxon>Liliopsida</taxon>
        <taxon>Asparagales</taxon>
        <taxon>Iridaceae</taxon>
        <taxon>Iridoideae</taxon>
        <taxon>Irideae</taxon>
        <taxon>Iris</taxon>
    </lineage>
</organism>
<sequence>MANFIPKFDREFRVGHASGGCSSSSNDERRCRRSESPSRPPPPQPLGHPLDRGHHPHHRALQPQVGAPRPHQPQNRPRVLHPSPLPSPDPDHRPRPRSPRPLPPSSAAGRSWRTRRARPSEARRVTSSHRCPERERG</sequence>
<feature type="compositionally biased region" description="Basic and acidic residues" evidence="1">
    <location>
        <begin position="26"/>
        <end position="36"/>
    </location>
</feature>
<evidence type="ECO:0000256" key="1">
    <source>
        <dbReference type="SAM" id="MobiDB-lite"/>
    </source>
</evidence>
<accession>A0AAX6FDI0</accession>
<name>A0AAX6FDI0_IRIPA</name>
<reference evidence="2" key="2">
    <citation type="submission" date="2023-04" db="EMBL/GenBank/DDBJ databases">
        <authorList>
            <person name="Bruccoleri R.E."/>
            <person name="Oakeley E.J."/>
            <person name="Faust A.-M."/>
            <person name="Dessus-Babus S."/>
            <person name="Altorfer M."/>
            <person name="Burckhardt D."/>
            <person name="Oertli M."/>
            <person name="Naumann U."/>
            <person name="Petersen F."/>
            <person name="Wong J."/>
        </authorList>
    </citation>
    <scope>NUCLEOTIDE SEQUENCE</scope>
    <source>
        <strain evidence="2">GSM-AAB239-AS_SAM_17_03QT</strain>
        <tissue evidence="2">Leaf</tissue>
    </source>
</reference>
<evidence type="ECO:0000313" key="3">
    <source>
        <dbReference type="Proteomes" id="UP001140949"/>
    </source>
</evidence>
<reference evidence="2" key="1">
    <citation type="journal article" date="2023" name="GigaByte">
        <title>Genome assembly of the bearded iris, Iris pallida Lam.</title>
        <authorList>
            <person name="Bruccoleri R.E."/>
            <person name="Oakeley E.J."/>
            <person name="Faust A.M.E."/>
            <person name="Altorfer M."/>
            <person name="Dessus-Babus S."/>
            <person name="Burckhardt D."/>
            <person name="Oertli M."/>
            <person name="Naumann U."/>
            <person name="Petersen F."/>
            <person name="Wong J."/>
        </authorList>
    </citation>
    <scope>NUCLEOTIDE SEQUENCE</scope>
    <source>
        <strain evidence="2">GSM-AAB239-AS_SAM_17_03QT</strain>
    </source>
</reference>
<feature type="region of interest" description="Disordered" evidence="1">
    <location>
        <begin position="1"/>
        <end position="137"/>
    </location>
</feature>
<gene>
    <name evidence="2" type="ORF">M6B38_139665</name>
</gene>
<keyword evidence="3" id="KW-1185">Reference proteome</keyword>
<feature type="compositionally biased region" description="Basic and acidic residues" evidence="1">
    <location>
        <begin position="118"/>
        <end position="137"/>
    </location>
</feature>
<dbReference type="Proteomes" id="UP001140949">
    <property type="component" value="Unassembled WGS sequence"/>
</dbReference>
<protein>
    <submittedName>
        <fullName evidence="2">Uncharacterized protein</fullName>
    </submittedName>
</protein>